<gene>
    <name evidence="1" type="ORF">Ciccas_001319</name>
</gene>
<sequence>MSASVCDCPRACETTSYSLESVTQAVKSPLFFRLSELPRAMESNRSASHRDTLTLLKDRYLTEAQVGNHIIYLHTKC</sequence>
<dbReference type="Proteomes" id="UP001626550">
    <property type="component" value="Unassembled WGS sequence"/>
</dbReference>
<dbReference type="EMBL" id="JBJKFK010000084">
    <property type="protein sequence ID" value="KAL3319992.1"/>
    <property type="molecule type" value="Genomic_DNA"/>
</dbReference>
<reference evidence="1 2" key="1">
    <citation type="submission" date="2024-11" db="EMBL/GenBank/DDBJ databases">
        <title>Adaptive evolution of stress response genes in parasites aligns with host niche diversity.</title>
        <authorList>
            <person name="Hahn C."/>
            <person name="Resl P."/>
        </authorList>
    </citation>
    <scope>NUCLEOTIDE SEQUENCE [LARGE SCALE GENOMIC DNA]</scope>
    <source>
        <strain evidence="1">EGGRZ-B1_66</strain>
        <tissue evidence="1">Body</tissue>
    </source>
</reference>
<protein>
    <submittedName>
        <fullName evidence="1">Uncharacterized protein</fullName>
    </submittedName>
</protein>
<proteinExistence type="predicted"/>
<dbReference type="AlphaFoldDB" id="A0ABD2QKV7"/>
<accession>A0ABD2QKV7</accession>
<keyword evidence="2" id="KW-1185">Reference proteome</keyword>
<evidence type="ECO:0000313" key="1">
    <source>
        <dbReference type="EMBL" id="KAL3319992.1"/>
    </source>
</evidence>
<name>A0ABD2QKV7_9PLAT</name>
<evidence type="ECO:0000313" key="2">
    <source>
        <dbReference type="Proteomes" id="UP001626550"/>
    </source>
</evidence>
<comment type="caution">
    <text evidence="1">The sequence shown here is derived from an EMBL/GenBank/DDBJ whole genome shotgun (WGS) entry which is preliminary data.</text>
</comment>
<organism evidence="1 2">
    <name type="scientific">Cichlidogyrus casuarinus</name>
    <dbReference type="NCBI Taxonomy" id="1844966"/>
    <lineage>
        <taxon>Eukaryota</taxon>
        <taxon>Metazoa</taxon>
        <taxon>Spiralia</taxon>
        <taxon>Lophotrochozoa</taxon>
        <taxon>Platyhelminthes</taxon>
        <taxon>Monogenea</taxon>
        <taxon>Monopisthocotylea</taxon>
        <taxon>Dactylogyridea</taxon>
        <taxon>Ancyrocephalidae</taxon>
        <taxon>Cichlidogyrus</taxon>
    </lineage>
</organism>